<keyword evidence="1 4" id="KW-0489">Methyltransferase</keyword>
<dbReference type="Gene3D" id="3.40.50.150">
    <property type="entry name" value="Vaccinia Virus protein VP39"/>
    <property type="match status" value="1"/>
</dbReference>
<reference evidence="4 5" key="1">
    <citation type="submission" date="2018-10" db="EMBL/GenBank/DDBJ databases">
        <title>Co-occurring genomic capacity for anaerobic methane metabolism and dissimilatory sulfite reduction discovered in the Korarchaeota.</title>
        <authorList>
            <person name="Mckay L.J."/>
            <person name="Dlakic M."/>
            <person name="Fields M.W."/>
            <person name="Delmont T.O."/>
            <person name="Eren A.M."/>
            <person name="Jay Z.J."/>
            <person name="Klingelsmith K.B."/>
            <person name="Rusch D.B."/>
            <person name="Inskeep W.P."/>
        </authorList>
    </citation>
    <scope>NUCLEOTIDE SEQUENCE [LARGE SCALE GENOMIC DNA]</scope>
    <source>
        <strain evidence="4 5">WS</strain>
    </source>
</reference>
<dbReference type="InterPro" id="IPR029063">
    <property type="entry name" value="SAM-dependent_MTases_sf"/>
</dbReference>
<keyword evidence="4" id="KW-0808">Transferase</keyword>
<dbReference type="AlphaFoldDB" id="A0A429G1Z6"/>
<dbReference type="Pfam" id="PF13847">
    <property type="entry name" value="Methyltransf_31"/>
    <property type="match status" value="1"/>
</dbReference>
<dbReference type="PANTHER" id="PTHR43861">
    <property type="entry name" value="TRANS-ACONITATE 2-METHYLTRANSFERASE-RELATED"/>
    <property type="match status" value="1"/>
</dbReference>
<accession>A0A429G1Z6</accession>
<evidence type="ECO:0000256" key="1">
    <source>
        <dbReference type="ARBA" id="ARBA00022603"/>
    </source>
</evidence>
<dbReference type="GO" id="GO:0032259">
    <property type="term" value="P:methylation"/>
    <property type="evidence" value="ECO:0007669"/>
    <property type="project" value="UniProtKB-KW"/>
</dbReference>
<organism evidence="4 5">
    <name type="scientific">Candidatus Korarchaeum cryptofilum</name>
    <dbReference type="NCBI Taxonomy" id="498846"/>
    <lineage>
        <taxon>Archaea</taxon>
        <taxon>Thermoproteota</taxon>
        <taxon>Candidatus Korarchaeia</taxon>
        <taxon>Candidatus Korarchaeales</taxon>
        <taxon>Candidatus Korarchaeaceae</taxon>
        <taxon>Candidatus Korarchaeum</taxon>
    </lineage>
</organism>
<evidence type="ECO:0000313" key="4">
    <source>
        <dbReference type="EMBL" id="RSN67847.1"/>
    </source>
</evidence>
<dbReference type="CDD" id="cd02440">
    <property type="entry name" value="AdoMet_MTases"/>
    <property type="match status" value="1"/>
</dbReference>
<sequence length="308" mass="35913">MLSSSELREVLSDLAECGILSELGARKFYIAHPINVYILASYYAQSLEDPLFILDVGCNIGYGSRVMSYLLSKKGRKFKIVGIDIDNNSLSFARKFSPQIEFKLIDILDSDNIMREFNRESFNIIIASEIIEHLPREYVKKFFENMEYLLKENGILVISTPEKYAYDLFAYTEDHINEMTIFELRRFIEDETRFAIVDHLGTAFNKIAIIKLLTQAGMSARYKEERRKFNLFTQILRGAIFNILFPILPDSLLMRSLPFDDITKMLILMKRRYLPRRVEEALARGEIPTFQIVVLRRKLKKFPESGKN</sequence>
<dbReference type="RefSeq" id="WP_125742430.1">
    <property type="nucleotide sequence ID" value="NZ_RCOR01000041.1"/>
</dbReference>
<evidence type="ECO:0000256" key="2">
    <source>
        <dbReference type="ARBA" id="ARBA00022691"/>
    </source>
</evidence>
<evidence type="ECO:0000259" key="3">
    <source>
        <dbReference type="Pfam" id="PF13847"/>
    </source>
</evidence>
<protein>
    <submittedName>
        <fullName evidence="4">Class I SAM-dependent methyltransferase</fullName>
    </submittedName>
</protein>
<dbReference type="Proteomes" id="UP000278149">
    <property type="component" value="Unassembled WGS sequence"/>
</dbReference>
<feature type="domain" description="Methyltransferase" evidence="3">
    <location>
        <begin position="53"/>
        <end position="169"/>
    </location>
</feature>
<dbReference type="SUPFAM" id="SSF53335">
    <property type="entry name" value="S-adenosyl-L-methionine-dependent methyltransferases"/>
    <property type="match status" value="1"/>
</dbReference>
<dbReference type="GO" id="GO:0008168">
    <property type="term" value="F:methyltransferase activity"/>
    <property type="evidence" value="ECO:0007669"/>
    <property type="project" value="UniProtKB-KW"/>
</dbReference>
<dbReference type="EMBL" id="RCOR01000041">
    <property type="protein sequence ID" value="RSN67847.1"/>
    <property type="molecule type" value="Genomic_DNA"/>
</dbReference>
<evidence type="ECO:0000313" key="5">
    <source>
        <dbReference type="Proteomes" id="UP000278149"/>
    </source>
</evidence>
<comment type="caution">
    <text evidence="4">The sequence shown here is derived from an EMBL/GenBank/DDBJ whole genome shotgun (WGS) entry which is preliminary data.</text>
</comment>
<gene>
    <name evidence="4" type="ORF">D9Q81_07415</name>
</gene>
<keyword evidence="2" id="KW-0949">S-adenosyl-L-methionine</keyword>
<dbReference type="InterPro" id="IPR025714">
    <property type="entry name" value="Methyltranfer_dom"/>
</dbReference>
<name>A0A429G1Z6_9CREN</name>
<proteinExistence type="predicted"/>